<accession>A0ABR6PKG3</accession>
<protein>
    <submittedName>
        <fullName evidence="1">Uncharacterized protein</fullName>
    </submittedName>
</protein>
<organism evidence="1 2">
    <name type="scientific">Mucilaginibacter lappiensis</name>
    <dbReference type="NCBI Taxonomy" id="354630"/>
    <lineage>
        <taxon>Bacteria</taxon>
        <taxon>Pseudomonadati</taxon>
        <taxon>Bacteroidota</taxon>
        <taxon>Sphingobacteriia</taxon>
        <taxon>Sphingobacteriales</taxon>
        <taxon>Sphingobacteriaceae</taxon>
        <taxon>Mucilaginibacter</taxon>
    </lineage>
</organism>
<dbReference type="Proteomes" id="UP000541583">
    <property type="component" value="Unassembled WGS sequence"/>
</dbReference>
<dbReference type="RefSeq" id="WP_139332294.1">
    <property type="nucleotide sequence ID" value="NZ_FTMG01000006.1"/>
</dbReference>
<comment type="caution">
    <text evidence="1">The sequence shown here is derived from an EMBL/GenBank/DDBJ whole genome shotgun (WGS) entry which is preliminary data.</text>
</comment>
<sequence length="180" mass="20989">MKRLIFLCSMIMAMSCSSEHQKKRVTKDVVDNFIKKYHAESFSEFKNVFISIRETNGSSSSYILQKNAGNLPVYVVTYNENTNEIVEVNNSRLRAKKVDDYFTSNQITSFIKKFRYYKFCLLSVDAQGNVFINPFYPGNPAIFLRISKTPSLEISKISGDYIYYKDNWYVNRTQLVDLKL</sequence>
<proteinExistence type="predicted"/>
<evidence type="ECO:0000313" key="1">
    <source>
        <dbReference type="EMBL" id="MBB6110261.1"/>
    </source>
</evidence>
<name>A0ABR6PKG3_9SPHI</name>
<evidence type="ECO:0000313" key="2">
    <source>
        <dbReference type="Proteomes" id="UP000541583"/>
    </source>
</evidence>
<keyword evidence="2" id="KW-1185">Reference proteome</keyword>
<dbReference type="PROSITE" id="PS51257">
    <property type="entry name" value="PROKAR_LIPOPROTEIN"/>
    <property type="match status" value="1"/>
</dbReference>
<reference evidence="1 2" key="1">
    <citation type="submission" date="2020-08" db="EMBL/GenBank/DDBJ databases">
        <title>Genomic Encyclopedia of Type Strains, Phase IV (KMG-V): Genome sequencing to study the core and pangenomes of soil and plant-associated prokaryotes.</title>
        <authorList>
            <person name="Whitman W."/>
        </authorList>
    </citation>
    <scope>NUCLEOTIDE SEQUENCE [LARGE SCALE GENOMIC DNA]</scope>
    <source>
        <strain evidence="1 2">ANJLi2</strain>
    </source>
</reference>
<gene>
    <name evidence="1" type="ORF">HDF23_003017</name>
</gene>
<dbReference type="EMBL" id="JACHCB010000007">
    <property type="protein sequence ID" value="MBB6110261.1"/>
    <property type="molecule type" value="Genomic_DNA"/>
</dbReference>